<dbReference type="EMBL" id="CP000527">
    <property type="protein sequence ID" value="ABM28466.1"/>
    <property type="molecule type" value="Genomic_DNA"/>
</dbReference>
<dbReference type="GO" id="GO:0003677">
    <property type="term" value="F:DNA binding"/>
    <property type="evidence" value="ECO:0007669"/>
    <property type="project" value="UniProtKB-KW"/>
</dbReference>
<proteinExistence type="predicted"/>
<feature type="region of interest" description="Disordered" evidence="1">
    <location>
        <begin position="128"/>
        <end position="156"/>
    </location>
</feature>
<accession>A0A0H3A8P6</accession>
<organism evidence="2 3">
    <name type="scientific">Nitratidesulfovibrio vulgaris (strain DP4)</name>
    <name type="common">Desulfovibrio vulgaris</name>
    <dbReference type="NCBI Taxonomy" id="391774"/>
    <lineage>
        <taxon>Bacteria</taxon>
        <taxon>Pseudomonadati</taxon>
        <taxon>Thermodesulfobacteriota</taxon>
        <taxon>Desulfovibrionia</taxon>
        <taxon>Desulfovibrionales</taxon>
        <taxon>Desulfovibrionaceae</taxon>
        <taxon>Nitratidesulfovibrio</taxon>
    </lineage>
</organism>
<dbReference type="RefSeq" id="WP_011792263.1">
    <property type="nucleotide sequence ID" value="NC_008751.1"/>
</dbReference>
<evidence type="ECO:0000313" key="2">
    <source>
        <dbReference type="EMBL" id="ABM28466.1"/>
    </source>
</evidence>
<evidence type="ECO:0000256" key="1">
    <source>
        <dbReference type="SAM" id="MobiDB-lite"/>
    </source>
</evidence>
<evidence type="ECO:0000313" key="3">
    <source>
        <dbReference type="Proteomes" id="UP000009173"/>
    </source>
</evidence>
<gene>
    <name evidence="2" type="ordered locus">Dvul_1448</name>
</gene>
<dbReference type="AlphaFoldDB" id="A0A0H3A8P6"/>
<reference evidence="3" key="1">
    <citation type="journal article" date="2009" name="Environ. Microbiol.">
        <title>Contribution of mobile genetic elements to Desulfovibrio vulgaris genome plasticity.</title>
        <authorList>
            <person name="Walker C.B."/>
            <person name="Stolyar S."/>
            <person name="Chivian D."/>
            <person name="Pinel N."/>
            <person name="Gabster J.A."/>
            <person name="Dehal P.S."/>
            <person name="He Z."/>
            <person name="Yang Z.K."/>
            <person name="Yen H.C."/>
            <person name="Zhou J."/>
            <person name="Wall J.D."/>
            <person name="Hazen T.C."/>
            <person name="Arkin A.P."/>
            <person name="Stahl D.A."/>
        </authorList>
    </citation>
    <scope>NUCLEOTIDE SEQUENCE [LARGE SCALE GENOMIC DNA]</scope>
    <source>
        <strain evidence="3">DP4</strain>
    </source>
</reference>
<dbReference type="Proteomes" id="UP000009173">
    <property type="component" value="Chromosome"/>
</dbReference>
<sequence length="186" mass="20127">MSFLRLDNYTVPGFGLQAALSLKFKDEDASGDSSSTAKASKGTKGKRLECKVCIRYRDEADLRSLTSMAEAKQGGDGRVYTITNRTANAAGMRQGRFTGDFRADEQEDTRCWLVSFSLAEHISAPERAEAREAPRAVATQQNPGETIAPAAEPTVQDKQNLTWAERMLKKASDAIGGFDDAGGTTP</sequence>
<dbReference type="HOGENOM" id="CLU_120897_1_0_7"/>
<keyword evidence="2" id="KW-0238">DNA-binding</keyword>
<dbReference type="Pfam" id="PF25759">
    <property type="entry name" value="HP1_ORF34"/>
    <property type="match status" value="1"/>
</dbReference>
<dbReference type="InterPro" id="IPR057869">
    <property type="entry name" value="HP1_YO34"/>
</dbReference>
<name>A0A0H3A8P6_NITV4</name>
<protein>
    <submittedName>
        <fullName evidence="2">Nucleoid DNA-binding protein</fullName>
    </submittedName>
</protein>
<dbReference type="KEGG" id="dvl:Dvul_1448"/>